<feature type="binding site" description="in other chain" evidence="8">
    <location>
        <position position="122"/>
    </location>
    <ligand>
        <name>IMP</name>
        <dbReference type="ChEBI" id="CHEBI:58053"/>
        <note>ligand shared between dimeric partners</note>
    </ligand>
</feature>
<evidence type="ECO:0000256" key="4">
    <source>
        <dbReference type="ARBA" id="ARBA00022741"/>
    </source>
</evidence>
<dbReference type="InterPro" id="IPR001114">
    <property type="entry name" value="Adenylosuccinate_synthetase"/>
</dbReference>
<evidence type="ECO:0000313" key="32">
    <source>
        <dbReference type="Proteomes" id="UP000282269"/>
    </source>
</evidence>
<feature type="binding site" evidence="8">
    <location>
        <begin position="11"/>
        <end position="17"/>
    </location>
    <ligand>
        <name>GTP</name>
        <dbReference type="ChEBI" id="CHEBI:37565"/>
    </ligand>
</feature>
<feature type="binding site" description="in other chain" evidence="8">
    <location>
        <begin position="12"/>
        <end position="15"/>
    </location>
    <ligand>
        <name>IMP</name>
        <dbReference type="ChEBI" id="CHEBI:58053"/>
        <note>ligand shared between dimeric partners</note>
    </ligand>
</feature>
<dbReference type="Pfam" id="PF00709">
    <property type="entry name" value="Adenylsucc_synt"/>
    <property type="match status" value="2"/>
</dbReference>
<feature type="binding site" evidence="8">
    <location>
        <begin position="279"/>
        <end position="281"/>
    </location>
    <ligand>
        <name>GTP</name>
        <dbReference type="ChEBI" id="CHEBI:37565"/>
    </ligand>
</feature>
<dbReference type="Proteomes" id="UP000282269">
    <property type="component" value="Chromosome"/>
</dbReference>
<dbReference type="OMA" id="FHHAKPI"/>
<dbReference type="GO" id="GO:0004019">
    <property type="term" value="F:adenylosuccinate synthase activity"/>
    <property type="evidence" value="ECO:0007669"/>
    <property type="project" value="UniProtKB-UniRule"/>
</dbReference>
<proteinExistence type="inferred from homology"/>
<comment type="catalytic activity">
    <reaction evidence="8 9">
        <text>IMP + L-aspartate + GTP = N(6)-(1,2-dicarboxyethyl)-AMP + GDP + phosphate + 2 H(+)</text>
        <dbReference type="Rhea" id="RHEA:15753"/>
        <dbReference type="ChEBI" id="CHEBI:15378"/>
        <dbReference type="ChEBI" id="CHEBI:29991"/>
        <dbReference type="ChEBI" id="CHEBI:37565"/>
        <dbReference type="ChEBI" id="CHEBI:43474"/>
        <dbReference type="ChEBI" id="CHEBI:57567"/>
        <dbReference type="ChEBI" id="CHEBI:58053"/>
        <dbReference type="ChEBI" id="CHEBI:58189"/>
        <dbReference type="EC" id="6.3.4.4"/>
    </reaction>
</comment>
<feature type="binding site" evidence="8">
    <location>
        <position position="12"/>
    </location>
    <ligand>
        <name>Mg(2+)</name>
        <dbReference type="ChEBI" id="CHEBI:18420"/>
    </ligand>
</feature>
<feature type="binding site" description="in other chain" evidence="8">
    <location>
        <position position="189"/>
    </location>
    <ligand>
        <name>IMP</name>
        <dbReference type="ChEBI" id="CHEBI:58053"/>
        <note>ligand shared between dimeric partners</note>
    </ligand>
</feature>
<keyword evidence="4 8" id="KW-0547">Nucleotide-binding</keyword>
<evidence type="ECO:0000313" key="18">
    <source>
        <dbReference type="EMBL" id="AZF81107.1"/>
    </source>
</evidence>
<name>A0A0E3MCJ3_SACSO</name>
<evidence type="ECO:0000313" key="11">
    <source>
        <dbReference type="EMBL" id="AKA76259.1"/>
    </source>
</evidence>
<dbReference type="GeneID" id="1455393"/>
<evidence type="ECO:0000313" key="25">
    <source>
        <dbReference type="Proteomes" id="UP000076770"/>
    </source>
</evidence>
<feature type="binding site" evidence="8">
    <location>
        <begin position="319"/>
        <end position="321"/>
    </location>
    <ligand>
        <name>GTP</name>
        <dbReference type="ChEBI" id="CHEBI:37565"/>
    </ligand>
</feature>
<keyword evidence="7 8" id="KW-0342">GTP-binding</keyword>
<dbReference type="NCBIfam" id="NF003295">
    <property type="entry name" value="PRK04293.1"/>
    <property type="match status" value="1"/>
</dbReference>
<dbReference type="HAMAP" id="MF_00011">
    <property type="entry name" value="Adenylosucc_synth"/>
    <property type="match status" value="1"/>
</dbReference>
<feature type="binding site" evidence="8">
    <location>
        <position position="253"/>
    </location>
    <ligand>
        <name>GTP</name>
        <dbReference type="ChEBI" id="CHEBI:37565"/>
    </ligand>
</feature>
<evidence type="ECO:0000313" key="27">
    <source>
        <dbReference type="Proteomes" id="UP000269431"/>
    </source>
</evidence>
<evidence type="ECO:0000313" key="20">
    <source>
        <dbReference type="EMBL" id="QPG50550.1"/>
    </source>
</evidence>
<evidence type="ECO:0000313" key="30">
    <source>
        <dbReference type="Proteomes" id="UP000275843"/>
    </source>
</evidence>
<dbReference type="EMBL" id="CP033235">
    <property type="protein sequence ID" value="AZF68029.1"/>
    <property type="molecule type" value="Genomic_DNA"/>
</dbReference>
<dbReference type="EMBL" id="CP033240">
    <property type="protein sequence ID" value="AZF81107.1"/>
    <property type="molecule type" value="Genomic_DNA"/>
</dbReference>
<dbReference type="InterPro" id="IPR042109">
    <property type="entry name" value="Adenylosuccinate_synth_dom1"/>
</dbReference>
<evidence type="ECO:0000313" key="17">
    <source>
        <dbReference type="EMBL" id="AZF78503.1"/>
    </source>
</evidence>
<evidence type="ECO:0000256" key="8">
    <source>
        <dbReference type="HAMAP-Rule" id="MF_00011"/>
    </source>
</evidence>
<organism evidence="11 22">
    <name type="scientific">Saccharolobus solfataricus</name>
    <name type="common">Sulfolobus solfataricus</name>
    <dbReference type="NCBI Taxonomy" id="2287"/>
    <lineage>
        <taxon>Archaea</taxon>
        <taxon>Thermoproteota</taxon>
        <taxon>Thermoprotei</taxon>
        <taxon>Sulfolobales</taxon>
        <taxon>Sulfolobaceae</taxon>
        <taxon>Saccharolobus</taxon>
    </lineage>
</organism>
<dbReference type="Proteomes" id="UP000033057">
    <property type="component" value="Chromosome"/>
</dbReference>
<evidence type="ECO:0000313" key="15">
    <source>
        <dbReference type="EMBL" id="AZF73269.1"/>
    </source>
</evidence>
<dbReference type="EMBL" id="CP033236">
    <property type="protein sequence ID" value="AZF70649.1"/>
    <property type="molecule type" value="Genomic_DNA"/>
</dbReference>
<evidence type="ECO:0000313" key="23">
    <source>
        <dbReference type="Proteomes" id="UP000033085"/>
    </source>
</evidence>
<feature type="active site" description="Proton acceptor" evidence="8">
    <location>
        <position position="12"/>
    </location>
</feature>
<dbReference type="GO" id="GO:0005737">
    <property type="term" value="C:cytoplasm"/>
    <property type="evidence" value="ECO:0007669"/>
    <property type="project" value="UniProtKB-SubCell"/>
</dbReference>
<dbReference type="Gene3D" id="3.40.440.10">
    <property type="entry name" value="Adenylosuccinate Synthetase, subunit A, domain 1"/>
    <property type="match status" value="2"/>
</dbReference>
<evidence type="ECO:0000256" key="2">
    <source>
        <dbReference type="ARBA" id="ARBA00022598"/>
    </source>
</evidence>
<sequence length="335" mass="37440">MLELIIGGFFGDEGKGKVAAYLGIKDRPKLSVRTGSINAGHTVTYSGRIWKLRIIPSAFINKSTELALGPGALTSLDALFKEMRETETYDRLYIDSHVGIITEDEIRDEKNDPYLMNVIGSTGQGVGYAESKRILRKLKLAKDYKELEKFIIDVPNKILDYLDNGHNILIEGTQGHYLSLYHGEYPYVTSRNTTASGVLSEAGIGPKYVDHIIITFKSYVTRVGKGPLEGELTEEDAKKLGLTEYGTVTGRLRRVAPFNVKLAREAIRINSATIVAITKLDTLFKDAYRVREYEKLPAEARKWLDELEEELKTPIGLIGTGEDAYDMIDLREEVG</sequence>
<dbReference type="InterPro" id="IPR042111">
    <property type="entry name" value="Adenylosuccinate_synth_dom3"/>
</dbReference>
<comment type="similarity">
    <text evidence="8 9">Belongs to the adenylosuccinate synthetase family.</text>
</comment>
<dbReference type="InterPro" id="IPR018220">
    <property type="entry name" value="Adenylosuccin_syn_GTP-bd"/>
</dbReference>
<feature type="active site" description="Proton donor" evidence="8">
    <location>
        <position position="41"/>
    </location>
</feature>
<keyword evidence="3 8" id="KW-0479">Metal-binding</keyword>
<dbReference type="EMBL" id="CP033241">
    <property type="protein sequence ID" value="AZF83746.1"/>
    <property type="molecule type" value="Genomic_DNA"/>
</dbReference>
<evidence type="ECO:0000256" key="9">
    <source>
        <dbReference type="RuleBase" id="RU000520"/>
    </source>
</evidence>
<dbReference type="GeneID" id="44129213"/>
<evidence type="ECO:0000256" key="5">
    <source>
        <dbReference type="ARBA" id="ARBA00022755"/>
    </source>
</evidence>
<dbReference type="Proteomes" id="UP000033085">
    <property type="component" value="Chromosome"/>
</dbReference>
<reference evidence="26 27" key="4">
    <citation type="journal article" date="2018" name="Proc. Natl. Acad. Sci. U.S.A.">
        <title>Nonmutational mechanism of inheritance in the Archaeon Sulfolobus solfataricus.</title>
        <authorList>
            <person name="Payne S."/>
            <person name="McCarthy S."/>
            <person name="Johnson T."/>
            <person name="North E."/>
            <person name="Blum P."/>
        </authorList>
    </citation>
    <scope>NUCLEOTIDE SEQUENCE [LARGE SCALE GENOMIC DNA]</scope>
    <source>
        <strain evidence="14 26">SARC-H</strain>
        <strain evidence="15 30">SARC-I</strain>
        <strain evidence="17 31">SARC-N</strain>
        <strain evidence="18 32">SARC-O</strain>
        <strain evidence="19 27">SUL120</strain>
        <strain evidence="13 28">SULG</strain>
        <strain evidence="16 29">SULM</strain>
    </source>
</reference>
<dbReference type="Proteomes" id="UP000275843">
    <property type="component" value="Chromosome"/>
</dbReference>
<comment type="function">
    <text evidence="8">Plays an important role in the de novo pathway of purine nucleotide biosynthesis. Catalyzes the first committed step in the biosynthesis of AMP from IMP.</text>
</comment>
<dbReference type="PANTHER" id="PTHR11846">
    <property type="entry name" value="ADENYLOSUCCINATE SYNTHETASE"/>
    <property type="match status" value="1"/>
</dbReference>
<dbReference type="OrthoDB" id="372247at2157"/>
<dbReference type="AlphaFoldDB" id="A0A0E3MCJ3"/>
<evidence type="ECO:0000256" key="7">
    <source>
        <dbReference type="ARBA" id="ARBA00023134"/>
    </source>
</evidence>
<dbReference type="PROSITE" id="PS01266">
    <property type="entry name" value="ADENYLOSUCCIN_SYN_1"/>
    <property type="match status" value="1"/>
</dbReference>
<evidence type="ECO:0000313" key="22">
    <source>
        <dbReference type="Proteomes" id="UP000033057"/>
    </source>
</evidence>
<dbReference type="FunFam" id="3.90.170.10:FF:000005">
    <property type="entry name" value="Adenylosuccinate synthetase"/>
    <property type="match status" value="1"/>
</dbReference>
<dbReference type="PANTHER" id="PTHR11846:SF0">
    <property type="entry name" value="ADENYLOSUCCINATE SYNTHETASE"/>
    <property type="match status" value="1"/>
</dbReference>
<evidence type="ECO:0000313" key="13">
    <source>
        <dbReference type="EMBL" id="AZF68029.1"/>
    </source>
</evidence>
<dbReference type="Proteomes" id="UP000033106">
    <property type="component" value="Chromosome"/>
</dbReference>
<evidence type="ECO:0000256" key="1">
    <source>
        <dbReference type="ARBA" id="ARBA00022490"/>
    </source>
</evidence>
<feature type="binding site" evidence="8">
    <location>
        <position position="136"/>
    </location>
    <ligand>
        <name>IMP</name>
        <dbReference type="ChEBI" id="CHEBI:58053"/>
        <note>ligand shared between dimeric partners</note>
    </ligand>
</feature>
<keyword evidence="5 8" id="KW-0658">Purine biosynthesis</keyword>
<dbReference type="SUPFAM" id="SSF52540">
    <property type="entry name" value="P-loop containing nucleoside triphosphate hydrolases"/>
    <property type="match status" value="1"/>
</dbReference>
<reference evidence="11" key="5">
    <citation type="submission" date="2018-10" db="EMBL/GenBank/DDBJ databases">
        <authorList>
            <person name="McCarthy S."/>
            <person name="Gradnigo J."/>
            <person name="Johnson T."/>
            <person name="Payne S."/>
            <person name="Lipzen A."/>
            <person name="Schackwitz W."/>
            <person name="Martin J."/>
            <person name="Moriyama E."/>
            <person name="Blum P."/>
        </authorList>
    </citation>
    <scope>NUCLEOTIDE SEQUENCE</scope>
    <source>
        <strain evidence="10">SARC-B</strain>
        <strain evidence="11">SARC-C</strain>
        <strain evidence="12">SULA</strain>
    </source>
</reference>
<evidence type="ECO:0000313" key="26">
    <source>
        <dbReference type="Proteomes" id="UP000267993"/>
    </source>
</evidence>
<dbReference type="Proteomes" id="UP000267993">
    <property type="component" value="Chromosome"/>
</dbReference>
<dbReference type="EMBL" id="CP033237">
    <property type="protein sequence ID" value="AZF73269.1"/>
    <property type="molecule type" value="Genomic_DNA"/>
</dbReference>
<reference evidence="21" key="2">
    <citation type="submission" date="2016-04" db="EMBL/GenBank/DDBJ databases">
        <authorList>
            <person name="Evans L.H."/>
            <person name="Alamgir A."/>
            <person name="Owens N."/>
            <person name="Weber N.D."/>
            <person name="Virtaneva K."/>
            <person name="Barbian K."/>
            <person name="Babar A."/>
            <person name="Rosenke K."/>
        </authorList>
    </citation>
    <scope>NUCLEOTIDE SEQUENCE</scope>
    <source>
        <strain evidence="21">P1</strain>
    </source>
</reference>
<dbReference type="EMBL" id="CP050869">
    <property type="protein sequence ID" value="QPG50550.1"/>
    <property type="molecule type" value="Genomic_DNA"/>
</dbReference>
<dbReference type="EC" id="6.3.4.4" evidence="8 9"/>
<evidence type="ECO:0000313" key="29">
    <source>
        <dbReference type="Proteomes" id="UP000273443"/>
    </source>
</evidence>
<gene>
    <name evidence="8" type="primary">purA</name>
    <name evidence="20" type="ORF">HFC64_12710</name>
    <name evidence="21" type="ORF">SSOP1_0228</name>
    <name evidence="12" type="ORF">SULA_1260</name>
    <name evidence="10" type="ORF">SULB_1261</name>
    <name evidence="11" type="ORF">SULC_1259</name>
    <name evidence="13" type="ORF">SULG_06235</name>
    <name evidence="14" type="ORF">SULH_06235</name>
    <name evidence="15" type="ORF">SULI_06235</name>
    <name evidence="16" type="ORF">SULM_06235</name>
    <name evidence="17" type="ORF">SULN_06235</name>
    <name evidence="18" type="ORF">SULO_06245</name>
    <name evidence="19" type="ORF">SULZ_06480</name>
</gene>
<feature type="binding site" evidence="8">
    <location>
        <position position="40"/>
    </location>
    <ligand>
        <name>Mg(2+)</name>
        <dbReference type="ChEBI" id="CHEBI:18420"/>
    </ligand>
</feature>
<comment type="subunit">
    <text evidence="8">Homodimer.</text>
</comment>
<dbReference type="EMBL" id="CP033239">
    <property type="protein sequence ID" value="AZF78503.1"/>
    <property type="molecule type" value="Genomic_DNA"/>
</dbReference>
<dbReference type="EMBL" id="LT549890">
    <property type="protein sequence ID" value="SAI83782.1"/>
    <property type="molecule type" value="Genomic_DNA"/>
</dbReference>
<evidence type="ECO:0000313" key="14">
    <source>
        <dbReference type="EMBL" id="AZF70649.1"/>
    </source>
</evidence>
<dbReference type="EMBL" id="CP011055">
    <property type="protein sequence ID" value="AKA73561.1"/>
    <property type="molecule type" value="Genomic_DNA"/>
</dbReference>
<feature type="binding site" evidence="8">
    <location>
        <begin position="40"/>
        <end position="42"/>
    </location>
    <ligand>
        <name>GTP</name>
        <dbReference type="ChEBI" id="CHEBI:37565"/>
    </ligand>
</feature>
<dbReference type="GO" id="GO:0005525">
    <property type="term" value="F:GTP binding"/>
    <property type="evidence" value="ECO:0007669"/>
    <property type="project" value="UniProtKB-UniRule"/>
</dbReference>
<dbReference type="KEGG" id="ssof:SULC_1259"/>
<dbReference type="EMBL" id="CP011056">
    <property type="protein sequence ID" value="AKA76259.1"/>
    <property type="molecule type" value="Genomic_DNA"/>
</dbReference>
<dbReference type="Proteomes" id="UP000269431">
    <property type="component" value="Chromosome"/>
</dbReference>
<protein>
    <recommendedName>
        <fullName evidence="8 9">Adenylosuccinate synthetase</fullName>
        <shortName evidence="8">AMPSase</shortName>
        <shortName evidence="8">AdSS</shortName>
        <ecNumber evidence="8 9">6.3.4.4</ecNumber>
    </recommendedName>
    <alternativeName>
        <fullName evidence="8">IMP--aspartate ligase</fullName>
    </alternativeName>
</protein>
<dbReference type="Proteomes" id="UP000273194">
    <property type="component" value="Chromosome"/>
</dbReference>
<keyword evidence="6 8" id="KW-0460">Magnesium</keyword>
<keyword evidence="2 8" id="KW-0436">Ligase</keyword>
<evidence type="ECO:0000313" key="16">
    <source>
        <dbReference type="EMBL" id="AZF75894.1"/>
    </source>
</evidence>
<dbReference type="InterPro" id="IPR027417">
    <property type="entry name" value="P-loop_NTPase"/>
</dbReference>
<dbReference type="Proteomes" id="UP000278715">
    <property type="component" value="Chromosome"/>
</dbReference>
<evidence type="ECO:0000313" key="12">
    <source>
        <dbReference type="EMBL" id="AKA78951.1"/>
    </source>
</evidence>
<dbReference type="Proteomes" id="UP000076770">
    <property type="component" value="Chromosome i"/>
</dbReference>
<accession>A0A0E3MCJ3</accession>
<feature type="binding site" evidence="8">
    <location>
        <begin position="247"/>
        <end position="253"/>
    </location>
    <ligand>
        <name>substrate</name>
    </ligand>
</feature>
<dbReference type="GO" id="GO:0046040">
    <property type="term" value="P:IMP metabolic process"/>
    <property type="evidence" value="ECO:0007669"/>
    <property type="project" value="TreeGrafter"/>
</dbReference>
<dbReference type="GO" id="GO:0044208">
    <property type="term" value="P:'de novo' AMP biosynthetic process"/>
    <property type="evidence" value="ECO:0007669"/>
    <property type="project" value="UniProtKB-UniRule"/>
</dbReference>
<dbReference type="KEGG" id="ssoa:SULA_1260"/>
<evidence type="ECO:0000313" key="28">
    <source>
        <dbReference type="Proteomes" id="UP000273194"/>
    </source>
</evidence>
<dbReference type="Proteomes" id="UP000594632">
    <property type="component" value="Chromosome"/>
</dbReference>
<comment type="cofactor">
    <cofactor evidence="8">
        <name>Mg(2+)</name>
        <dbReference type="ChEBI" id="CHEBI:18420"/>
    </cofactor>
    <text evidence="8">Binds 1 Mg(2+) ion per subunit.</text>
</comment>
<evidence type="ECO:0000313" key="33">
    <source>
        <dbReference type="Proteomes" id="UP000594632"/>
    </source>
</evidence>
<reference evidence="25" key="3">
    <citation type="submission" date="2016-04" db="EMBL/GenBank/DDBJ databases">
        <authorList>
            <person name="Shah S.A."/>
            <person name="Garrett R.A."/>
        </authorList>
    </citation>
    <scope>NUCLEOTIDE SEQUENCE [LARGE SCALE GENOMIC DNA]</scope>
    <source>
        <strain evidence="25">ATCC 35091 / DSM 1616 / JCM 8930 / NBRC 15331 / P1</strain>
    </source>
</reference>
<evidence type="ECO:0000313" key="21">
    <source>
        <dbReference type="EMBL" id="SAI83782.1"/>
    </source>
</evidence>
<comment type="subcellular location">
    <subcellularLocation>
        <location evidence="8">Cytoplasm</location>
    </subcellularLocation>
</comment>
<dbReference type="EMBL" id="CP033238">
    <property type="protein sequence ID" value="AZF75894.1"/>
    <property type="molecule type" value="Genomic_DNA"/>
</dbReference>
<evidence type="ECO:0000256" key="6">
    <source>
        <dbReference type="ARBA" id="ARBA00022842"/>
    </source>
</evidence>
<comment type="pathway">
    <text evidence="8 9">Purine metabolism; AMP biosynthesis via de novo pathway; AMP from IMP: step 1/2.</text>
</comment>
<dbReference type="PATRIC" id="fig|2287.6.peg.1314"/>
<dbReference type="EMBL" id="CP011057">
    <property type="protein sequence ID" value="AKA78951.1"/>
    <property type="molecule type" value="Genomic_DNA"/>
</dbReference>
<evidence type="ECO:0000313" key="31">
    <source>
        <dbReference type="Proteomes" id="UP000278715"/>
    </source>
</evidence>
<evidence type="ECO:0000256" key="3">
    <source>
        <dbReference type="ARBA" id="ARBA00022723"/>
    </source>
</evidence>
<dbReference type="Gene3D" id="3.90.170.10">
    <property type="entry name" value="Adenylosuccinate Synthetase, subunit A, domain 3"/>
    <property type="match status" value="2"/>
</dbReference>
<dbReference type="Proteomes" id="UP000273443">
    <property type="component" value="Chromosome"/>
</dbReference>
<dbReference type="FunFam" id="3.40.440.10:FF:000007">
    <property type="entry name" value="Adenylosuccinate synthetase"/>
    <property type="match status" value="1"/>
</dbReference>
<keyword evidence="1 8" id="KW-0963">Cytoplasm</keyword>
<dbReference type="KEGG" id="ssol:SULB_1261"/>
<dbReference type="RefSeq" id="WP_009990500.1">
    <property type="nucleotide sequence ID" value="NZ_CP011055.2"/>
</dbReference>
<evidence type="ECO:0000313" key="19">
    <source>
        <dbReference type="EMBL" id="AZF83746.1"/>
    </source>
</evidence>
<reference evidence="22 23" key="1">
    <citation type="journal article" date="2015" name="Genome Announc.">
        <title>Complete Genome Sequence of Sulfolobus solfataricus Strain 98/2 and Evolved Derivatives.</title>
        <authorList>
            <person name="McCarthy S."/>
            <person name="Gradnigo J."/>
            <person name="Johnson T."/>
            <person name="Payne S."/>
            <person name="Lipzen A."/>
            <person name="Martin J."/>
            <person name="Schackwitz W."/>
            <person name="Moriyama E."/>
            <person name="Blum P."/>
        </authorList>
    </citation>
    <scope>NUCLEOTIDE SEQUENCE [LARGE SCALE GENOMIC DNA]</scope>
    <source>
        <strain evidence="22">98/2 SULC</strain>
        <strain evidence="10">SARC-B</strain>
        <strain evidence="11">SARC-C</strain>
        <strain evidence="12 24">SULA</strain>
        <strain evidence="23">SULB</strain>
    </source>
</reference>
<evidence type="ECO:0000313" key="10">
    <source>
        <dbReference type="EMBL" id="AKA73561.1"/>
    </source>
</evidence>
<feature type="binding site" description="in other chain" evidence="8">
    <location>
        <position position="251"/>
    </location>
    <ligand>
        <name>IMP</name>
        <dbReference type="ChEBI" id="CHEBI:58053"/>
        <note>ligand shared between dimeric partners</note>
    </ligand>
</feature>
<feature type="binding site" description="in other chain" evidence="8">
    <location>
        <position position="174"/>
    </location>
    <ligand>
        <name>IMP</name>
        <dbReference type="ChEBI" id="CHEBI:58053"/>
        <note>ligand shared between dimeric partners</note>
    </ligand>
</feature>
<reference evidence="20 33" key="6">
    <citation type="journal article" date="2020" name="Nat. Commun.">
        <title>The structures of two archaeal type IV pili illuminate evolutionary relationships.</title>
        <authorList>
            <person name="Wang F."/>
            <person name="Baquero D.P."/>
            <person name="Su Z."/>
            <person name="Beltran L.C."/>
            <person name="Prangishvili D."/>
            <person name="Krupovic M."/>
            <person name="Egelman E.H."/>
        </authorList>
    </citation>
    <scope>NUCLEOTIDE SEQUENCE [LARGE SCALE GENOMIC DNA]</scope>
    <source>
        <strain evidence="20 33">POZ149</strain>
    </source>
</reference>
<dbReference type="SMART" id="SM00788">
    <property type="entry name" value="Adenylsucc_synt"/>
    <property type="match status" value="1"/>
</dbReference>
<evidence type="ECO:0000313" key="24">
    <source>
        <dbReference type="Proteomes" id="UP000033106"/>
    </source>
</evidence>
<feature type="binding site" description="in other chain" evidence="8">
    <location>
        <begin position="38"/>
        <end position="41"/>
    </location>
    <ligand>
        <name>IMP</name>
        <dbReference type="ChEBI" id="CHEBI:58053"/>
        <note>ligand shared between dimeric partners</note>
    </ligand>
</feature>
<dbReference type="UniPathway" id="UPA00075">
    <property type="reaction ID" value="UER00335"/>
</dbReference>
<dbReference type="GO" id="GO:0000287">
    <property type="term" value="F:magnesium ion binding"/>
    <property type="evidence" value="ECO:0007669"/>
    <property type="project" value="UniProtKB-UniRule"/>
</dbReference>